<dbReference type="Proteomes" id="UP000807504">
    <property type="component" value="Unassembled WGS sequence"/>
</dbReference>
<dbReference type="PANTHER" id="PTHR12755:SF6">
    <property type="entry name" value="POLYRIBONUCLEOTIDE 5'-HYDROXYL-KINASE CLP1"/>
    <property type="match status" value="1"/>
</dbReference>
<dbReference type="GO" id="GO:0005634">
    <property type="term" value="C:nucleus"/>
    <property type="evidence" value="ECO:0007669"/>
    <property type="project" value="UniProtKB-SubCell"/>
</dbReference>
<dbReference type="InterPro" id="IPR032319">
    <property type="entry name" value="CLP1_P"/>
</dbReference>
<dbReference type="Pfam" id="PF16573">
    <property type="entry name" value="CLP1_N"/>
    <property type="match status" value="1"/>
</dbReference>
<comment type="caution">
    <text evidence="9">The sequence shown here is derived from an EMBL/GenBank/DDBJ whole genome shotgun (WGS) entry which is preliminary data.</text>
</comment>
<evidence type="ECO:0000256" key="3">
    <source>
        <dbReference type="ARBA" id="ARBA00022741"/>
    </source>
</evidence>
<dbReference type="GO" id="GO:0051731">
    <property type="term" value="F:polynucleotide 5'-hydroxyl-kinase activity"/>
    <property type="evidence" value="ECO:0007669"/>
    <property type="project" value="InterPro"/>
</dbReference>
<dbReference type="Pfam" id="PF16575">
    <property type="entry name" value="CLP1_P"/>
    <property type="match status" value="1"/>
</dbReference>
<keyword evidence="5" id="KW-0539">Nucleus</keyword>
<dbReference type="GO" id="GO:0031124">
    <property type="term" value="P:mRNA 3'-end processing"/>
    <property type="evidence" value="ECO:0007669"/>
    <property type="project" value="InterPro"/>
</dbReference>
<dbReference type="Gene3D" id="2.40.30.330">
    <property type="entry name" value="Pre-mRNA cleavage complex subunit Clp1, C-terminal domain"/>
    <property type="match status" value="1"/>
</dbReference>
<dbReference type="EMBL" id="JABXBU010002231">
    <property type="protein sequence ID" value="KAF8763501.1"/>
    <property type="molecule type" value="Genomic_DNA"/>
</dbReference>
<dbReference type="GO" id="GO:0006388">
    <property type="term" value="P:tRNA splicing, via endonucleolytic cleavage and ligation"/>
    <property type="evidence" value="ECO:0007669"/>
    <property type="project" value="TreeGrafter"/>
</dbReference>
<reference evidence="9" key="2">
    <citation type="submission" date="2020-06" db="EMBL/GenBank/DDBJ databases">
        <authorList>
            <person name="Sheffer M."/>
        </authorList>
    </citation>
    <scope>NUCLEOTIDE SEQUENCE</scope>
</reference>
<dbReference type="InterPro" id="IPR038238">
    <property type="entry name" value="Clp1_C_sf"/>
</dbReference>
<evidence type="ECO:0000256" key="1">
    <source>
        <dbReference type="ARBA" id="ARBA00004123"/>
    </source>
</evidence>
<evidence type="ECO:0000259" key="7">
    <source>
        <dbReference type="Pfam" id="PF16573"/>
    </source>
</evidence>
<dbReference type="FunFam" id="2.60.120.1030:FF:000001">
    <property type="entry name" value="Protein CLP1 homolog 5"/>
    <property type="match status" value="1"/>
</dbReference>
<evidence type="ECO:0000259" key="6">
    <source>
        <dbReference type="Pfam" id="PF06807"/>
    </source>
</evidence>
<evidence type="ECO:0000256" key="2">
    <source>
        <dbReference type="ARBA" id="ARBA00022664"/>
    </source>
</evidence>
<keyword evidence="10" id="KW-1185">Reference proteome</keyword>
<dbReference type="Gene3D" id="2.60.120.1030">
    <property type="entry name" value="Clp1, DNA binding domain"/>
    <property type="match status" value="1"/>
</dbReference>
<feature type="domain" description="Clp1 P-loop" evidence="8">
    <location>
        <begin position="140"/>
        <end position="331"/>
    </location>
</feature>
<dbReference type="OrthoDB" id="258143at2759"/>
<keyword evidence="3" id="KW-0547">Nucleotide-binding</keyword>
<reference evidence="9" key="1">
    <citation type="journal article" date="2020" name="bioRxiv">
        <title>Chromosome-level reference genome of the European wasp spider Argiope bruennichi: a resource for studies on range expansion and evolutionary adaptation.</title>
        <authorList>
            <person name="Sheffer M.M."/>
            <person name="Hoppe A."/>
            <person name="Krehenwinkel H."/>
            <person name="Uhl G."/>
            <person name="Kuss A.W."/>
            <person name="Jensen L."/>
            <person name="Jensen C."/>
            <person name="Gillespie R.G."/>
            <person name="Hoff K.J."/>
            <person name="Prost S."/>
        </authorList>
    </citation>
    <scope>NUCLEOTIDE SEQUENCE</scope>
</reference>
<proteinExistence type="predicted"/>
<keyword evidence="2" id="KW-0507">mRNA processing</keyword>
<evidence type="ECO:0000256" key="5">
    <source>
        <dbReference type="ARBA" id="ARBA00023242"/>
    </source>
</evidence>
<dbReference type="Gene3D" id="3.40.50.300">
    <property type="entry name" value="P-loop containing nucleotide triphosphate hydrolases"/>
    <property type="match status" value="1"/>
</dbReference>
<dbReference type="InterPro" id="IPR032324">
    <property type="entry name" value="Clp1_N"/>
</dbReference>
<dbReference type="PANTHER" id="PTHR12755">
    <property type="entry name" value="CLEAVAGE/POLYADENYLATION FACTOR IA SUBUNIT CLP1P"/>
    <property type="match status" value="1"/>
</dbReference>
<feature type="domain" description="Clp1 C-terminal" evidence="6">
    <location>
        <begin position="337"/>
        <end position="442"/>
    </location>
</feature>
<dbReference type="InterPro" id="IPR010655">
    <property type="entry name" value="Clp1_C"/>
</dbReference>
<dbReference type="InterPro" id="IPR027417">
    <property type="entry name" value="P-loop_NTPase"/>
</dbReference>
<comment type="subcellular location">
    <subcellularLocation>
        <location evidence="1">Nucleus</location>
    </subcellularLocation>
</comment>
<accession>A0A8T0E0M6</accession>
<gene>
    <name evidence="9" type="ORF">HNY73_021683</name>
</gene>
<dbReference type="GO" id="GO:0005524">
    <property type="term" value="F:ATP binding"/>
    <property type="evidence" value="ECO:0007669"/>
    <property type="project" value="UniProtKB-KW"/>
</dbReference>
<feature type="domain" description="Clp1 N-terminal" evidence="7">
    <location>
        <begin position="35"/>
        <end position="126"/>
    </location>
</feature>
<dbReference type="Pfam" id="PF06807">
    <property type="entry name" value="Clp1"/>
    <property type="match status" value="1"/>
</dbReference>
<evidence type="ECO:0000256" key="4">
    <source>
        <dbReference type="ARBA" id="ARBA00022840"/>
    </source>
</evidence>
<dbReference type="AlphaFoldDB" id="A0A8T0E0M6"/>
<sequence>MSENRYNKQTFNREVRSELRLQARNSAANSKSSFELKPENELRIVVGKNSDVKIELSSGLAEIYGSEMELNKKYFLSPNSFIAVFTWHGCVIKLSGKPEDAYIITNTQMILNVVLHASLEEHRLQAVAENKKGPVIFIVGPNDVNRNALCRLLLNYAVRLGRCPLFIDLDVGQNSISLPSTIGILTVKKPSDIVSGFDDHAVQVYQYGYRSPWQKMRLYSLLVQRLSQIIQSRLRRANQNVRTSGVIINGCDWSKSEILHHGYAAITLVAMNFEIDILCVLQEEPLYLQLKKDMPSRVNVIFIPKMEGDVERNRYEKSEDREACIRKYFYGPINQVQPFTFEIKYSDIKVFKVQARPINRYSYALDDIKQDDLELMPVLLSPKLIDQILGLSSADDEHEDIIYMPVIGFICITGVDIARNRIRVLSPQPSPLKKKIFLLGETRIKKCH</sequence>
<dbReference type="InterPro" id="IPR045116">
    <property type="entry name" value="Clp1/Grc3"/>
</dbReference>
<name>A0A8T0E0M6_ARGBR</name>
<evidence type="ECO:0000259" key="8">
    <source>
        <dbReference type="Pfam" id="PF16575"/>
    </source>
</evidence>
<protein>
    <submittedName>
        <fullName evidence="9">Polyribonucleotide 5'-hydroxyl-kinase Clp1 like protein</fullName>
    </submittedName>
</protein>
<evidence type="ECO:0000313" key="10">
    <source>
        <dbReference type="Proteomes" id="UP000807504"/>
    </source>
</evidence>
<keyword evidence="4" id="KW-0067">ATP-binding</keyword>
<evidence type="ECO:0000313" key="9">
    <source>
        <dbReference type="EMBL" id="KAF8763501.1"/>
    </source>
</evidence>
<dbReference type="InterPro" id="IPR038239">
    <property type="entry name" value="Clp1_N_sf"/>
</dbReference>
<organism evidence="9 10">
    <name type="scientific">Argiope bruennichi</name>
    <name type="common">Wasp spider</name>
    <name type="synonym">Aranea bruennichi</name>
    <dbReference type="NCBI Taxonomy" id="94029"/>
    <lineage>
        <taxon>Eukaryota</taxon>
        <taxon>Metazoa</taxon>
        <taxon>Ecdysozoa</taxon>
        <taxon>Arthropoda</taxon>
        <taxon>Chelicerata</taxon>
        <taxon>Arachnida</taxon>
        <taxon>Araneae</taxon>
        <taxon>Araneomorphae</taxon>
        <taxon>Entelegynae</taxon>
        <taxon>Araneoidea</taxon>
        <taxon>Araneidae</taxon>
        <taxon>Argiope</taxon>
    </lineage>
</organism>